<proteinExistence type="predicted"/>
<reference evidence="2" key="1">
    <citation type="submission" date="2023-10" db="EMBL/GenBank/DDBJ databases">
        <authorList>
            <person name="Chen Y."/>
            <person name="Shah S."/>
            <person name="Dougan E. K."/>
            <person name="Thang M."/>
            <person name="Chan C."/>
        </authorList>
    </citation>
    <scope>NUCLEOTIDE SEQUENCE [LARGE SCALE GENOMIC DNA]</scope>
</reference>
<feature type="compositionally biased region" description="Low complexity" evidence="1">
    <location>
        <begin position="14"/>
        <end position="42"/>
    </location>
</feature>
<protein>
    <submittedName>
        <fullName evidence="2">Uncharacterized protein</fullName>
    </submittedName>
</protein>
<name>A0ABN9UXG4_9DINO</name>
<feature type="non-terminal residue" evidence="2">
    <location>
        <position position="1"/>
    </location>
</feature>
<gene>
    <name evidence="2" type="ORF">PCOR1329_LOCUS52585</name>
</gene>
<feature type="compositionally biased region" description="Pro residues" evidence="1">
    <location>
        <begin position="1"/>
        <end position="13"/>
    </location>
</feature>
<feature type="region of interest" description="Disordered" evidence="1">
    <location>
        <begin position="119"/>
        <end position="138"/>
    </location>
</feature>
<comment type="caution">
    <text evidence="2">The sequence shown here is derived from an EMBL/GenBank/DDBJ whole genome shotgun (WGS) entry which is preliminary data.</text>
</comment>
<accession>A0ABN9UXG4</accession>
<organism evidence="2 3">
    <name type="scientific">Prorocentrum cordatum</name>
    <dbReference type="NCBI Taxonomy" id="2364126"/>
    <lineage>
        <taxon>Eukaryota</taxon>
        <taxon>Sar</taxon>
        <taxon>Alveolata</taxon>
        <taxon>Dinophyceae</taxon>
        <taxon>Prorocentrales</taxon>
        <taxon>Prorocentraceae</taxon>
        <taxon>Prorocentrum</taxon>
    </lineage>
</organism>
<dbReference type="Proteomes" id="UP001189429">
    <property type="component" value="Unassembled WGS sequence"/>
</dbReference>
<sequence>PPRGLPAPPPPRGPAWGPEMPLGSSASAPALGAGPGPGSASATRTPQVATQRGTPAPGQYAWQDDALRKKPPTTMISPDRKNVDPYVSGAWVPATTGSQTGQAAPGEYFRDPYMPKGPLGVSRLPGRNGAPKSLEFSFGKNSARMPEVAKPDTMRILNTSFHLSETSSLPVSRKLPTWSVYGKDRSNLPWGLPTWNADTQGKSYQVPGPGSYEIDRRASWKPRTRRSGEDRVPADPVSPGRPSGAGLDGLEFDFIPLKGRVSGWVGGDTRSVKIF</sequence>
<keyword evidence="3" id="KW-1185">Reference proteome</keyword>
<dbReference type="EMBL" id="CAUYUJ010016399">
    <property type="protein sequence ID" value="CAK0864840.1"/>
    <property type="molecule type" value="Genomic_DNA"/>
</dbReference>
<evidence type="ECO:0000313" key="3">
    <source>
        <dbReference type="Proteomes" id="UP001189429"/>
    </source>
</evidence>
<feature type="region of interest" description="Disordered" evidence="1">
    <location>
        <begin position="1"/>
        <end position="84"/>
    </location>
</feature>
<evidence type="ECO:0000256" key="1">
    <source>
        <dbReference type="SAM" id="MobiDB-lite"/>
    </source>
</evidence>
<feature type="region of interest" description="Disordered" evidence="1">
    <location>
        <begin position="199"/>
        <end position="247"/>
    </location>
</feature>
<evidence type="ECO:0000313" key="2">
    <source>
        <dbReference type="EMBL" id="CAK0864840.1"/>
    </source>
</evidence>
<feature type="compositionally biased region" description="Polar residues" evidence="1">
    <location>
        <begin position="43"/>
        <end position="53"/>
    </location>
</feature>